<protein>
    <submittedName>
        <fullName evidence="2">Uncharacterized protein</fullName>
    </submittedName>
</protein>
<dbReference type="AlphaFoldDB" id="A0A841U0V8"/>
<organism evidence="2 3">
    <name type="scientific">Cohnella xylanilytica</name>
    <dbReference type="NCBI Taxonomy" id="557555"/>
    <lineage>
        <taxon>Bacteria</taxon>
        <taxon>Bacillati</taxon>
        <taxon>Bacillota</taxon>
        <taxon>Bacilli</taxon>
        <taxon>Bacillales</taxon>
        <taxon>Paenibacillaceae</taxon>
        <taxon>Cohnella</taxon>
    </lineage>
</organism>
<dbReference type="Proteomes" id="UP000553776">
    <property type="component" value="Unassembled WGS sequence"/>
</dbReference>
<keyword evidence="1" id="KW-0472">Membrane</keyword>
<keyword evidence="1" id="KW-0812">Transmembrane</keyword>
<keyword evidence="3" id="KW-1185">Reference proteome</keyword>
<evidence type="ECO:0000313" key="2">
    <source>
        <dbReference type="EMBL" id="MBB6691564.1"/>
    </source>
</evidence>
<reference evidence="2 3" key="1">
    <citation type="submission" date="2020-08" db="EMBL/GenBank/DDBJ databases">
        <title>Cohnella phylogeny.</title>
        <authorList>
            <person name="Dunlap C."/>
        </authorList>
    </citation>
    <scope>NUCLEOTIDE SEQUENCE [LARGE SCALE GENOMIC DNA]</scope>
    <source>
        <strain evidence="2 3">DSM 25239</strain>
    </source>
</reference>
<evidence type="ECO:0000313" key="3">
    <source>
        <dbReference type="Proteomes" id="UP000553776"/>
    </source>
</evidence>
<proteinExistence type="predicted"/>
<accession>A0A841U0V8</accession>
<feature type="transmembrane region" description="Helical" evidence="1">
    <location>
        <begin position="12"/>
        <end position="33"/>
    </location>
</feature>
<gene>
    <name evidence="2" type="ORF">H7B90_09150</name>
</gene>
<sequence length="82" mass="9013">MNMKKSFDMFRTLKWIAGLVIVCGIVCCVWNMSEFNDRNLGLMIGIGFLVGGIQIMLFGMVAPLMQKKDEAAAPPDSANELA</sequence>
<dbReference type="EMBL" id="JACJVR010000031">
    <property type="protein sequence ID" value="MBB6691564.1"/>
    <property type="molecule type" value="Genomic_DNA"/>
</dbReference>
<name>A0A841U0V8_9BACL</name>
<comment type="caution">
    <text evidence="2">The sequence shown here is derived from an EMBL/GenBank/DDBJ whole genome shotgun (WGS) entry which is preliminary data.</text>
</comment>
<keyword evidence="1" id="KW-1133">Transmembrane helix</keyword>
<feature type="transmembrane region" description="Helical" evidence="1">
    <location>
        <begin position="39"/>
        <end position="61"/>
    </location>
</feature>
<evidence type="ECO:0000256" key="1">
    <source>
        <dbReference type="SAM" id="Phobius"/>
    </source>
</evidence>